<dbReference type="OrthoDB" id="1523802at2"/>
<dbReference type="RefSeq" id="WP_144071708.1">
    <property type="nucleotide sequence ID" value="NZ_VJZR01000010.1"/>
</dbReference>
<sequence>MKKLLMIIAILLLDNTVIAQDKLYLVFEFMKVDNEQESAYWETESFWEKIQVQRTKNGDILGWDLWSLQPGGEDQGFQYLTVTLYNNPVKMMSGAGNFEAALKAAYPKMSVEEVNKKMNNTVKSRDLAVRIYLEQIAATKDNFQMPMGTIAGINFMKVSDGNFEKYERFETEIFQPLAQKEVESGNRGNWGLMRYMLPVGSEINATHITTDMYKDYNQLINGGTKDSPAPSEEEIKKIEEGIATRELKYKYMATLVKKVR</sequence>
<evidence type="ECO:0000313" key="2">
    <source>
        <dbReference type="Proteomes" id="UP000318585"/>
    </source>
</evidence>
<gene>
    <name evidence="1" type="ORF">FNW17_11545</name>
</gene>
<reference evidence="1 2" key="1">
    <citation type="submission" date="2019-07" db="EMBL/GenBank/DDBJ databases">
        <title>Novel species of Flavobacterium.</title>
        <authorList>
            <person name="Liu Q."/>
            <person name="Xin Y.-H."/>
        </authorList>
    </citation>
    <scope>NUCLEOTIDE SEQUENCE [LARGE SCALE GENOMIC DNA]</scope>
    <source>
        <strain evidence="1 2">LB3P56</strain>
    </source>
</reference>
<dbReference type="Proteomes" id="UP000318585">
    <property type="component" value="Unassembled WGS sequence"/>
</dbReference>
<organism evidence="1 2">
    <name type="scientific">Flavobacterium franklandianum</name>
    <dbReference type="NCBI Taxonomy" id="2594430"/>
    <lineage>
        <taxon>Bacteria</taxon>
        <taxon>Pseudomonadati</taxon>
        <taxon>Bacteroidota</taxon>
        <taxon>Flavobacteriia</taxon>
        <taxon>Flavobacteriales</taxon>
        <taxon>Flavobacteriaceae</taxon>
        <taxon>Flavobacterium</taxon>
    </lineage>
</organism>
<keyword evidence="2" id="KW-1185">Reference proteome</keyword>
<comment type="caution">
    <text evidence="1">The sequence shown here is derived from an EMBL/GenBank/DDBJ whole genome shotgun (WGS) entry which is preliminary data.</text>
</comment>
<dbReference type="EMBL" id="VJZR01000010">
    <property type="protein sequence ID" value="TRX20482.1"/>
    <property type="molecule type" value="Genomic_DNA"/>
</dbReference>
<dbReference type="AlphaFoldDB" id="A0A553CJ05"/>
<accession>A0A553CJ05</accession>
<protein>
    <submittedName>
        <fullName evidence="1">Uncharacterized protein</fullName>
    </submittedName>
</protein>
<proteinExistence type="predicted"/>
<name>A0A553CJ05_9FLAO</name>
<evidence type="ECO:0000313" key="1">
    <source>
        <dbReference type="EMBL" id="TRX20482.1"/>
    </source>
</evidence>